<evidence type="ECO:0000256" key="13">
    <source>
        <dbReference type="HAMAP-Rule" id="MF_00969"/>
    </source>
</evidence>
<comment type="caution">
    <text evidence="16">The sequence shown here is derived from an EMBL/GenBank/DDBJ whole genome shotgun (WGS) entry which is preliminary data.</text>
</comment>
<evidence type="ECO:0000256" key="11">
    <source>
        <dbReference type="ARBA" id="ARBA00061399"/>
    </source>
</evidence>
<dbReference type="GO" id="GO:0005737">
    <property type="term" value="C:cytoplasm"/>
    <property type="evidence" value="ECO:0007669"/>
    <property type="project" value="UniProtKB-SubCell"/>
</dbReference>
<dbReference type="GO" id="GO:0005524">
    <property type="term" value="F:ATP binding"/>
    <property type="evidence" value="ECO:0007669"/>
    <property type="project" value="UniProtKB-UniRule"/>
</dbReference>
<evidence type="ECO:0000256" key="2">
    <source>
        <dbReference type="ARBA" id="ARBA00022490"/>
    </source>
</evidence>
<keyword evidence="6" id="KW-0347">Helicase</keyword>
<dbReference type="SUPFAM" id="SSF52540">
    <property type="entry name" value="P-loop containing nucleoside triphosphate hydrolases"/>
    <property type="match status" value="3"/>
</dbReference>
<dbReference type="GO" id="GO:0003678">
    <property type="term" value="F:DNA helicase activity"/>
    <property type="evidence" value="ECO:0007669"/>
    <property type="project" value="TreeGrafter"/>
</dbReference>
<dbReference type="GO" id="GO:0016787">
    <property type="term" value="F:hydrolase activity"/>
    <property type="evidence" value="ECO:0007669"/>
    <property type="project" value="UniProtKB-KW"/>
</dbReference>
<keyword evidence="3 13" id="KW-0547">Nucleotide-binding</keyword>
<dbReference type="Gene3D" id="3.40.50.300">
    <property type="entry name" value="P-loop containing nucleotide triphosphate hydrolases"/>
    <property type="match status" value="2"/>
</dbReference>
<accession>A0A415P1C5</accession>
<keyword evidence="8 13" id="KW-0238">DNA-binding</keyword>
<dbReference type="GO" id="GO:0000716">
    <property type="term" value="P:transcription-coupled nucleotide-excision repair, DNA damage recognition"/>
    <property type="evidence" value="ECO:0007669"/>
    <property type="project" value="UniProtKB-UniRule"/>
</dbReference>
<reference evidence="16 17" key="1">
    <citation type="submission" date="2018-08" db="EMBL/GenBank/DDBJ databases">
        <title>A genome reference for cultivated species of the human gut microbiota.</title>
        <authorList>
            <person name="Zou Y."/>
            <person name="Xue W."/>
            <person name="Luo G."/>
        </authorList>
    </citation>
    <scope>NUCLEOTIDE SEQUENCE [LARGE SCALE GENOMIC DNA]</scope>
    <source>
        <strain evidence="16 17">AF35-6BH</strain>
    </source>
</reference>
<proteinExistence type="inferred from homology"/>
<dbReference type="HAMAP" id="MF_00969">
    <property type="entry name" value="TRCF"/>
    <property type="match status" value="1"/>
</dbReference>
<keyword evidence="7 13" id="KW-0067">ATP-binding</keyword>
<dbReference type="Pfam" id="PF02559">
    <property type="entry name" value="CarD_TRCF_RID"/>
    <property type="match status" value="1"/>
</dbReference>
<dbReference type="GO" id="GO:0003684">
    <property type="term" value="F:damaged DNA binding"/>
    <property type="evidence" value="ECO:0007669"/>
    <property type="project" value="InterPro"/>
</dbReference>
<keyword evidence="4 13" id="KW-0227">DNA damage</keyword>
<dbReference type="InterPro" id="IPR047112">
    <property type="entry name" value="RecG/Mfd"/>
</dbReference>
<evidence type="ECO:0000256" key="12">
    <source>
        <dbReference type="ARBA" id="ARBA00070128"/>
    </source>
</evidence>
<feature type="domain" description="Helicase C-terminal" evidence="15">
    <location>
        <begin position="791"/>
        <end position="952"/>
    </location>
</feature>
<evidence type="ECO:0000256" key="9">
    <source>
        <dbReference type="ARBA" id="ARBA00023204"/>
    </source>
</evidence>
<evidence type="ECO:0000259" key="15">
    <source>
        <dbReference type="PROSITE" id="PS51194"/>
    </source>
</evidence>
<evidence type="ECO:0000256" key="7">
    <source>
        <dbReference type="ARBA" id="ARBA00022840"/>
    </source>
</evidence>
<feature type="domain" description="Helicase ATP-binding" evidence="14">
    <location>
        <begin position="616"/>
        <end position="777"/>
    </location>
</feature>
<dbReference type="OrthoDB" id="9804325at2"/>
<dbReference type="SUPFAM" id="SSF143517">
    <property type="entry name" value="TRCF domain-like"/>
    <property type="match status" value="1"/>
</dbReference>
<dbReference type="PANTHER" id="PTHR47964:SF1">
    <property type="entry name" value="ATP-DEPENDENT DNA HELICASE HOMOLOG RECG, CHLOROPLASTIC"/>
    <property type="match status" value="1"/>
</dbReference>
<evidence type="ECO:0000256" key="6">
    <source>
        <dbReference type="ARBA" id="ARBA00022806"/>
    </source>
</evidence>
<comment type="function">
    <text evidence="13">Couples transcription and DNA repair by recognizing RNA polymerase (RNAP) stalled at DNA lesions. Mediates ATP-dependent release of RNAP and its truncated transcript from the DNA, and recruitment of nucleotide excision repair machinery to the damaged site.</text>
</comment>
<evidence type="ECO:0000313" key="16">
    <source>
        <dbReference type="EMBL" id="RHM06570.1"/>
    </source>
</evidence>
<dbReference type="InterPro" id="IPR005118">
    <property type="entry name" value="TRCF_C"/>
</dbReference>
<evidence type="ECO:0000256" key="10">
    <source>
        <dbReference type="ARBA" id="ARBA00061104"/>
    </source>
</evidence>
<evidence type="ECO:0000256" key="8">
    <source>
        <dbReference type="ARBA" id="ARBA00023125"/>
    </source>
</evidence>
<dbReference type="PANTHER" id="PTHR47964">
    <property type="entry name" value="ATP-DEPENDENT DNA HELICASE HOMOLOG RECG, CHLOROPLASTIC"/>
    <property type="match status" value="1"/>
</dbReference>
<dbReference type="InterPro" id="IPR027417">
    <property type="entry name" value="P-loop_NTPase"/>
</dbReference>
<dbReference type="EMBL" id="QRPK01000079">
    <property type="protein sequence ID" value="RHM06570.1"/>
    <property type="molecule type" value="Genomic_DNA"/>
</dbReference>
<dbReference type="EC" id="3.6.4.-" evidence="13"/>
<comment type="similarity">
    <text evidence="10 13">In the N-terminal section; belongs to the UvrB family.</text>
</comment>
<keyword evidence="9 13" id="KW-0234">DNA repair</keyword>
<dbReference type="InterPro" id="IPR003711">
    <property type="entry name" value="CarD-like/TRCF_RID"/>
</dbReference>
<evidence type="ECO:0000259" key="14">
    <source>
        <dbReference type="PROSITE" id="PS51192"/>
    </source>
</evidence>
<dbReference type="InterPro" id="IPR041471">
    <property type="entry name" value="UvrB_inter"/>
</dbReference>
<dbReference type="SMART" id="SM00490">
    <property type="entry name" value="HELICc"/>
    <property type="match status" value="1"/>
</dbReference>
<dbReference type="FunFam" id="3.40.50.300:FF:000546">
    <property type="entry name" value="Transcription-repair-coupling factor"/>
    <property type="match status" value="1"/>
</dbReference>
<dbReference type="AlphaFoldDB" id="A0A415P1C5"/>
<dbReference type="Gene3D" id="2.40.10.170">
    <property type="match status" value="1"/>
</dbReference>
<dbReference type="Proteomes" id="UP000284868">
    <property type="component" value="Unassembled WGS sequence"/>
</dbReference>
<keyword evidence="2 13" id="KW-0963">Cytoplasm</keyword>
<dbReference type="InterPro" id="IPR011545">
    <property type="entry name" value="DEAD/DEAH_box_helicase_dom"/>
</dbReference>
<evidence type="ECO:0000256" key="3">
    <source>
        <dbReference type="ARBA" id="ARBA00022741"/>
    </source>
</evidence>
<dbReference type="InterPro" id="IPR001650">
    <property type="entry name" value="Helicase_C-like"/>
</dbReference>
<keyword evidence="5 13" id="KW-0378">Hydrolase</keyword>
<dbReference type="RefSeq" id="WP_118365877.1">
    <property type="nucleotide sequence ID" value="NZ_QRPK01000079.1"/>
</dbReference>
<dbReference type="InterPro" id="IPR014001">
    <property type="entry name" value="Helicase_ATP-bd"/>
</dbReference>
<dbReference type="GO" id="GO:0006355">
    <property type="term" value="P:regulation of DNA-templated transcription"/>
    <property type="evidence" value="ECO:0007669"/>
    <property type="project" value="UniProtKB-UniRule"/>
</dbReference>
<dbReference type="PROSITE" id="PS51194">
    <property type="entry name" value="HELICASE_CTER"/>
    <property type="match status" value="1"/>
</dbReference>
<dbReference type="InterPro" id="IPR004576">
    <property type="entry name" value="Mfd"/>
</dbReference>
<protein>
    <recommendedName>
        <fullName evidence="12 13">Transcription-repair-coupling factor</fullName>
        <shortName evidence="13">TRCF</shortName>
        <ecNumber evidence="13">3.6.4.-</ecNumber>
    </recommendedName>
</protein>
<evidence type="ECO:0000256" key="1">
    <source>
        <dbReference type="ARBA" id="ARBA00004496"/>
    </source>
</evidence>
<dbReference type="NCBIfam" id="TIGR00580">
    <property type="entry name" value="mfd"/>
    <property type="match status" value="1"/>
</dbReference>
<dbReference type="SMART" id="SM01058">
    <property type="entry name" value="CarD_TRCF"/>
    <property type="match status" value="1"/>
</dbReference>
<name>A0A415P1C5_9FIRM</name>
<dbReference type="Pfam" id="PF17757">
    <property type="entry name" value="UvrB_inter"/>
    <property type="match status" value="1"/>
</dbReference>
<evidence type="ECO:0000256" key="4">
    <source>
        <dbReference type="ARBA" id="ARBA00022763"/>
    </source>
</evidence>
<dbReference type="SMART" id="SM00487">
    <property type="entry name" value="DEXDc"/>
    <property type="match status" value="1"/>
</dbReference>
<dbReference type="Gene3D" id="3.30.2060.10">
    <property type="entry name" value="Penicillin-binding protein 1b domain"/>
    <property type="match status" value="1"/>
</dbReference>
<dbReference type="InterPro" id="IPR036101">
    <property type="entry name" value="CarD-like/TRCF_RID_sf"/>
</dbReference>
<dbReference type="Gene3D" id="3.40.50.11180">
    <property type="match status" value="1"/>
</dbReference>
<dbReference type="Pfam" id="PF00271">
    <property type="entry name" value="Helicase_C"/>
    <property type="match status" value="1"/>
</dbReference>
<dbReference type="SMART" id="SM00982">
    <property type="entry name" value="TRCF"/>
    <property type="match status" value="1"/>
</dbReference>
<evidence type="ECO:0000256" key="5">
    <source>
        <dbReference type="ARBA" id="ARBA00022801"/>
    </source>
</evidence>
<dbReference type="CDD" id="cd17991">
    <property type="entry name" value="DEXHc_TRCF"/>
    <property type="match status" value="1"/>
</dbReference>
<keyword evidence="17" id="KW-1185">Reference proteome</keyword>
<gene>
    <name evidence="13 16" type="primary">mfd</name>
    <name evidence="16" type="ORF">DWZ83_09590</name>
</gene>
<dbReference type="InterPro" id="IPR037235">
    <property type="entry name" value="TRCF-like_C_D7"/>
</dbReference>
<comment type="subcellular location">
    <subcellularLocation>
        <location evidence="1 13">Cytoplasm</location>
    </subcellularLocation>
</comment>
<comment type="similarity">
    <text evidence="11 13">In the C-terminal section; belongs to the helicase family. RecG subfamily.</text>
</comment>
<dbReference type="Gene3D" id="3.90.1150.50">
    <property type="entry name" value="Transcription-repair-coupling factor, D7 domain"/>
    <property type="match status" value="1"/>
</dbReference>
<dbReference type="Pfam" id="PF00270">
    <property type="entry name" value="DEAD"/>
    <property type="match status" value="1"/>
</dbReference>
<dbReference type="SUPFAM" id="SSF141259">
    <property type="entry name" value="CarD-like"/>
    <property type="match status" value="1"/>
</dbReference>
<sequence length="1143" mass="131430">MDILLKELYNNVAVKSILKKESKLGNLSLSEEALIVASAFQKQPQTMLIVKNNTYTAQRLYERLYSLLGEKVLFFGVEESLRVEAIAASPETKANQMEVLSKLFDNKPYIVVMNAAASIHYLPAPEVFQQHCISIKTNEETNYEQLKTLLFEAGYTHVSRVDQPLCYAARGGIIDVYSMNYEYPLRIEFFDNEIDSIRFFDISTQRTIEVIQEASIIPASDILFTNEEIQTITQLALAELANVKGFTNVSKEHLEAIVNEDLDAIANHSPEARLYKYRAFLNQQATIMDYVKNACVIVSSEEEVKDSIKHAAEENIAYIQEMYQEANGLLKFSMFADFSKAIQAHDVIYVKMFVDYKQPLSSQIMTMAQGDINLERTMDQLITQSHSDKVLLCLDESEIKRVRELLDEKNVSYQRVEETDTLKNGISILHHRLIEGFTCISEQIHVYTGKELFQSKHSISRYSNKFKEAEVLHDYQELNVGDYVVHHQHGIGKYLGIVNKEIDGIHKDFLHIAYKGDDVLLVPLEQFQLIRKFVSKEGAVPKLNKLGSGEWEKTKRKVSEKIAQLAQRLVHLYASREEHIGFAFSKDSELQKQFEQDFDYELTHDQARAVKEIKQDMESSKPMDRLLCGDVGFGKTEVAARAAFKAVVDNKQVAFLCPTTILSLQHYKTFTRRFENYPVRIEVINRFIPMAKQKQIMEDVKAGSIDILIGTHRLLSKDIQFQDLGLLVIDEEQRFGVEHKEKIKELKNAVDVLSLSATPIPRTLQMSLIGIRSLSQLNTPPQNRMPVQTYVIEKNFAMIKEIIQRELARNGQVFYLYNNVKEIYNVARKLREALPDVEIGVAHGQMSREDIEDVMLQFTENHYQVLVCTTIIETGIDIPNANTILIDEADHFGLAQLYQIKGRVGRSDRLAYAYLMYSPQRQLSEIAMKRLKSIKEFTQLGSGYKIAMRDLTIRGAGDMLGPQQAGFIDTVGIDMYIEMLNDAIMEEKGIKKEVKKELAKANVKVDAYIPSRFANEDYEKITLYQRMDAITTKKELLAMMDEIKDNYGRLPKAVQLLFEKKRLDICINEPHVETFKEMPREVEIVFTPQWSNGIDGVKLFEMMTTISKDIVIRYKDQKIYMRMPKIKDWLYVVIEILERSEQM</sequence>
<dbReference type="PROSITE" id="PS51192">
    <property type="entry name" value="HELICASE_ATP_BIND_1"/>
    <property type="match status" value="1"/>
</dbReference>
<organism evidence="16 17">
    <name type="scientific">Amedibacillus dolichus</name>
    <dbReference type="NCBI Taxonomy" id="31971"/>
    <lineage>
        <taxon>Bacteria</taxon>
        <taxon>Bacillati</taxon>
        <taxon>Bacillota</taxon>
        <taxon>Erysipelotrichia</taxon>
        <taxon>Erysipelotrichales</taxon>
        <taxon>Erysipelotrichaceae</taxon>
        <taxon>Amedibacillus</taxon>
    </lineage>
</organism>
<dbReference type="Pfam" id="PF03461">
    <property type="entry name" value="TRCF"/>
    <property type="match status" value="1"/>
</dbReference>
<evidence type="ECO:0000313" key="17">
    <source>
        <dbReference type="Proteomes" id="UP000284868"/>
    </source>
</evidence>